<reference evidence="1" key="1">
    <citation type="journal article" date="2022" name="Int. J. Mol. Sci.">
        <title>Draft Genome of Tanacetum Coccineum: Genomic Comparison of Closely Related Tanacetum-Family Plants.</title>
        <authorList>
            <person name="Yamashiro T."/>
            <person name="Shiraishi A."/>
            <person name="Nakayama K."/>
            <person name="Satake H."/>
        </authorList>
    </citation>
    <scope>NUCLEOTIDE SEQUENCE</scope>
</reference>
<proteinExistence type="predicted"/>
<accession>A0ABQ5BZL1</accession>
<sequence>MPPKKTSTSETPAITLDAIRQLIAGITAALEAQAAAMANADNPNRNTGPRECAEEDRVTFATGTLTNDALSWWNAYGQPIGVEQANRITWTKLKRLLTNKYCPRIEVKKMEDLQLGGERR</sequence>
<evidence type="ECO:0000313" key="1">
    <source>
        <dbReference type="EMBL" id="GJT18264.1"/>
    </source>
</evidence>
<dbReference type="Proteomes" id="UP001151760">
    <property type="component" value="Unassembled WGS sequence"/>
</dbReference>
<keyword evidence="2" id="KW-1185">Reference proteome</keyword>
<comment type="caution">
    <text evidence="1">The sequence shown here is derived from an EMBL/GenBank/DDBJ whole genome shotgun (WGS) entry which is preliminary data.</text>
</comment>
<organism evidence="1 2">
    <name type="scientific">Tanacetum coccineum</name>
    <dbReference type="NCBI Taxonomy" id="301880"/>
    <lineage>
        <taxon>Eukaryota</taxon>
        <taxon>Viridiplantae</taxon>
        <taxon>Streptophyta</taxon>
        <taxon>Embryophyta</taxon>
        <taxon>Tracheophyta</taxon>
        <taxon>Spermatophyta</taxon>
        <taxon>Magnoliopsida</taxon>
        <taxon>eudicotyledons</taxon>
        <taxon>Gunneridae</taxon>
        <taxon>Pentapetalae</taxon>
        <taxon>asterids</taxon>
        <taxon>campanulids</taxon>
        <taxon>Asterales</taxon>
        <taxon>Asteraceae</taxon>
        <taxon>Asteroideae</taxon>
        <taxon>Anthemideae</taxon>
        <taxon>Anthemidinae</taxon>
        <taxon>Tanacetum</taxon>
    </lineage>
</organism>
<evidence type="ECO:0008006" key="3">
    <source>
        <dbReference type="Google" id="ProtNLM"/>
    </source>
</evidence>
<reference evidence="1" key="2">
    <citation type="submission" date="2022-01" db="EMBL/GenBank/DDBJ databases">
        <authorList>
            <person name="Yamashiro T."/>
            <person name="Shiraishi A."/>
            <person name="Satake H."/>
            <person name="Nakayama K."/>
        </authorList>
    </citation>
    <scope>NUCLEOTIDE SEQUENCE</scope>
</reference>
<protein>
    <recommendedName>
        <fullName evidence="3">Reverse transcriptase domain-containing protein</fullName>
    </recommendedName>
</protein>
<evidence type="ECO:0000313" key="2">
    <source>
        <dbReference type="Proteomes" id="UP001151760"/>
    </source>
</evidence>
<gene>
    <name evidence="1" type="ORF">Tco_0876970</name>
</gene>
<dbReference type="EMBL" id="BQNB010013625">
    <property type="protein sequence ID" value="GJT18264.1"/>
    <property type="molecule type" value="Genomic_DNA"/>
</dbReference>
<name>A0ABQ5BZL1_9ASTR</name>